<dbReference type="Gene3D" id="3.40.640.10">
    <property type="entry name" value="Type I PLP-dependent aspartate aminotransferase-like (Major domain)"/>
    <property type="match status" value="1"/>
</dbReference>
<dbReference type="PIRSF" id="PIRSF000521">
    <property type="entry name" value="Transaminase_4ab_Lys_Orn"/>
    <property type="match status" value="1"/>
</dbReference>
<evidence type="ECO:0000256" key="1">
    <source>
        <dbReference type="ARBA" id="ARBA00001933"/>
    </source>
</evidence>
<dbReference type="CDD" id="cd00610">
    <property type="entry name" value="OAT_like"/>
    <property type="match status" value="1"/>
</dbReference>
<name>A0ABV8XJQ8_9DEIO</name>
<keyword evidence="5 9" id="KW-0808">Transferase</keyword>
<dbReference type="InterPro" id="IPR049704">
    <property type="entry name" value="Aminotrans_3_PPA_site"/>
</dbReference>
<evidence type="ECO:0000256" key="3">
    <source>
        <dbReference type="ARBA" id="ARBA00012924"/>
    </source>
</evidence>
<dbReference type="PROSITE" id="PS00600">
    <property type="entry name" value="AA_TRANSFER_CLASS_3"/>
    <property type="match status" value="1"/>
</dbReference>
<evidence type="ECO:0000313" key="10">
    <source>
        <dbReference type="Proteomes" id="UP001595998"/>
    </source>
</evidence>
<dbReference type="PANTHER" id="PTHR11986:SF18">
    <property type="entry name" value="ORNITHINE AMINOTRANSFERASE, MITOCHONDRIAL"/>
    <property type="match status" value="1"/>
</dbReference>
<evidence type="ECO:0000256" key="6">
    <source>
        <dbReference type="ARBA" id="ARBA00022898"/>
    </source>
</evidence>
<keyword evidence="10" id="KW-1185">Reference proteome</keyword>
<dbReference type="NCBIfam" id="TIGR01885">
    <property type="entry name" value="Orn_aminotrans"/>
    <property type="match status" value="1"/>
</dbReference>
<reference evidence="10" key="1">
    <citation type="journal article" date="2019" name="Int. J. Syst. Evol. Microbiol.">
        <title>The Global Catalogue of Microorganisms (GCM) 10K type strain sequencing project: providing services to taxonomists for standard genome sequencing and annotation.</title>
        <authorList>
            <consortium name="The Broad Institute Genomics Platform"/>
            <consortium name="The Broad Institute Genome Sequencing Center for Infectious Disease"/>
            <person name="Wu L."/>
            <person name="Ma J."/>
        </authorList>
    </citation>
    <scope>NUCLEOTIDE SEQUENCE [LARGE SCALE GENOMIC DNA]</scope>
    <source>
        <strain evidence="10">CCUG 56029</strain>
    </source>
</reference>
<comment type="pathway">
    <text evidence="2">Amino-acid biosynthesis; L-proline biosynthesis; L-glutamate 5-semialdehyde from L-ornithine: step 1/1.</text>
</comment>
<dbReference type="Gene3D" id="3.90.1150.10">
    <property type="entry name" value="Aspartate Aminotransferase, domain 1"/>
    <property type="match status" value="1"/>
</dbReference>
<organism evidence="9 10">
    <name type="scientific">Deinococcus navajonensis</name>
    <dbReference type="NCBI Taxonomy" id="309884"/>
    <lineage>
        <taxon>Bacteria</taxon>
        <taxon>Thermotogati</taxon>
        <taxon>Deinococcota</taxon>
        <taxon>Deinococci</taxon>
        <taxon>Deinococcales</taxon>
        <taxon>Deinococcaceae</taxon>
        <taxon>Deinococcus</taxon>
    </lineage>
</organism>
<accession>A0ABV8XJQ8</accession>
<keyword evidence="4 9" id="KW-0032">Aminotransferase</keyword>
<comment type="similarity">
    <text evidence="8">Belongs to the class-III pyridoxal-phosphate-dependent aminotransferase family.</text>
</comment>
<dbReference type="SUPFAM" id="SSF53383">
    <property type="entry name" value="PLP-dependent transferases"/>
    <property type="match status" value="1"/>
</dbReference>
<dbReference type="EMBL" id="JBHSEH010000004">
    <property type="protein sequence ID" value="MFC4425136.1"/>
    <property type="molecule type" value="Genomic_DNA"/>
</dbReference>
<evidence type="ECO:0000256" key="5">
    <source>
        <dbReference type="ARBA" id="ARBA00022679"/>
    </source>
</evidence>
<dbReference type="InterPro" id="IPR050103">
    <property type="entry name" value="Class-III_PLP-dep_AT"/>
</dbReference>
<evidence type="ECO:0000256" key="2">
    <source>
        <dbReference type="ARBA" id="ARBA00004998"/>
    </source>
</evidence>
<evidence type="ECO:0000256" key="8">
    <source>
        <dbReference type="RuleBase" id="RU003560"/>
    </source>
</evidence>
<comment type="cofactor">
    <cofactor evidence="1">
        <name>pyridoxal 5'-phosphate</name>
        <dbReference type="ChEBI" id="CHEBI:597326"/>
    </cofactor>
</comment>
<dbReference type="InterPro" id="IPR010164">
    <property type="entry name" value="Orn_aminotrans"/>
</dbReference>
<proteinExistence type="inferred from homology"/>
<dbReference type="Pfam" id="PF00202">
    <property type="entry name" value="Aminotran_3"/>
    <property type="match status" value="1"/>
</dbReference>
<dbReference type="InterPro" id="IPR015422">
    <property type="entry name" value="PyrdxlP-dep_Trfase_small"/>
</dbReference>
<keyword evidence="6 8" id="KW-0663">Pyridoxal phosphate</keyword>
<dbReference type="InterPro" id="IPR015421">
    <property type="entry name" value="PyrdxlP-dep_Trfase_major"/>
</dbReference>
<sequence>MTQLTHRPDLDTGPRPIDADQLIAREDALGAHNYKPLDVVLSHARGAWVWDTEGRQYLDCLSAYSAVNQGHCHPRIIGALTEQAQQVTLTSRAFRNDRLAGFYETLTRLLGYSAVIPMNTGAEAVETAIKLARKWAYEVRGVPHDQAEIIVMEGNFHGRTTTLVSFSSEAQYKSAFGPLTPGFVRVPYGDAAAIEAAITPNTAGVLFEPIQGEAGVIVPPQGFLTELRAVCDRHGILMMADEIQTGLGRTGQWLACDHEGVRPDVVILGKALGGGVYPVSAVLSSRELMDLFRPGDHGSTFGGNPLAAAVAQASLEVLEDEALPGRALELGEYLRGRLQAMNSPHVADIRGKGLLIGVELRGPARAACERLRDLGVLCKETHVTTMRLAPPLVTSREDLDWALERIEQVLLDPALL</sequence>
<evidence type="ECO:0000313" key="9">
    <source>
        <dbReference type="EMBL" id="MFC4425136.1"/>
    </source>
</evidence>
<evidence type="ECO:0000256" key="4">
    <source>
        <dbReference type="ARBA" id="ARBA00022576"/>
    </source>
</evidence>
<dbReference type="RefSeq" id="WP_380036207.1">
    <property type="nucleotide sequence ID" value="NZ_JBHSEH010000004.1"/>
</dbReference>
<dbReference type="EC" id="2.6.1.13" evidence="3"/>
<dbReference type="GO" id="GO:0004587">
    <property type="term" value="F:ornithine aminotransferase activity"/>
    <property type="evidence" value="ECO:0007669"/>
    <property type="project" value="UniProtKB-EC"/>
</dbReference>
<dbReference type="Proteomes" id="UP001595998">
    <property type="component" value="Unassembled WGS sequence"/>
</dbReference>
<dbReference type="InterPro" id="IPR015424">
    <property type="entry name" value="PyrdxlP-dep_Trfase"/>
</dbReference>
<dbReference type="InterPro" id="IPR005814">
    <property type="entry name" value="Aminotrans_3"/>
</dbReference>
<comment type="caution">
    <text evidence="9">The sequence shown here is derived from an EMBL/GenBank/DDBJ whole genome shotgun (WGS) entry which is preliminary data.</text>
</comment>
<evidence type="ECO:0000256" key="7">
    <source>
        <dbReference type="ARBA" id="ARBA00030587"/>
    </source>
</evidence>
<gene>
    <name evidence="9" type="primary">rocD</name>
    <name evidence="9" type="ORF">ACFOZ9_02855</name>
</gene>
<dbReference type="PANTHER" id="PTHR11986">
    <property type="entry name" value="AMINOTRANSFERASE CLASS III"/>
    <property type="match status" value="1"/>
</dbReference>
<protein>
    <recommendedName>
        <fullName evidence="3">ornithine aminotransferase</fullName>
        <ecNumber evidence="3">2.6.1.13</ecNumber>
    </recommendedName>
    <alternativeName>
        <fullName evidence="7">Ornithine--oxo-acid aminotransferase</fullName>
    </alternativeName>
</protein>